<proteinExistence type="predicted"/>
<name>A0A650EPM5_9FIRM</name>
<dbReference type="EMBL" id="MN577573">
    <property type="protein sequence ID" value="QGT51198.1"/>
    <property type="molecule type" value="Genomic_DNA"/>
</dbReference>
<organism evidence="1">
    <name type="scientific">uncultured Bacillota bacterium</name>
    <dbReference type="NCBI Taxonomy" id="344338"/>
    <lineage>
        <taxon>Bacteria</taxon>
        <taxon>Bacillati</taxon>
        <taxon>Bacillota</taxon>
        <taxon>environmental samples</taxon>
    </lineage>
</organism>
<evidence type="ECO:0000313" key="1">
    <source>
        <dbReference type="EMBL" id="QGT51198.1"/>
    </source>
</evidence>
<gene>
    <name evidence="1" type="ORF">Firmicute1046_2740</name>
</gene>
<reference evidence="1" key="1">
    <citation type="journal article" date="2020" name="J. ISSAAS">
        <title>Lactobacilli and other gastrointestinal microbiota of Peromyscus leucopus, reservoir host for agents of Lyme disease and other zoonoses in North America.</title>
        <authorList>
            <person name="Milovic A."/>
            <person name="Bassam K."/>
            <person name="Shao H."/>
            <person name="Chatzistamou I."/>
            <person name="Tufts D.M."/>
            <person name="Diuk-Wasser M."/>
            <person name="Barbour A.G."/>
        </authorList>
    </citation>
    <scope>NUCLEOTIDE SEQUENCE</scope>
    <source>
        <strain evidence="1">LL40</strain>
    </source>
</reference>
<accession>A0A650EPM5</accession>
<dbReference type="AlphaFoldDB" id="A0A650EPM5"/>
<protein>
    <submittedName>
        <fullName evidence="1">Uncharacterized protein</fullName>
    </submittedName>
</protein>
<sequence length="296" mass="34737">MNTTMLQSKILKCIQSKALLNAIKEQNIQFPSKELMAIAYTYAESYKQRLDFLILLKEHSRDQELKIYLEKLIAVQENTLKSFLEPQNGCVYELHIKEEPNAYDERYLCSSYKSALEMIPLFYKRYGDTETDAARYSIIKRKIFGSAENKKFDEDYIGACYLKAGSILRDVDMEGIAQFANECDVCYDDKCEKLCINNIDIHFPVFIQDKELVKYPDYYGALCYGVNLEITQSETDEYYVIPLDCSAMKYRDFERDFYNHKHIKAPYIEPASTAEIRPELQNIYSEYLDYLNKHGR</sequence>